<protein>
    <submittedName>
        <fullName evidence="2">Uncharacterized protein</fullName>
    </submittedName>
</protein>
<dbReference type="EMBL" id="MU864434">
    <property type="protein sequence ID" value="KAK4185995.1"/>
    <property type="molecule type" value="Genomic_DNA"/>
</dbReference>
<feature type="region of interest" description="Disordered" evidence="1">
    <location>
        <begin position="59"/>
        <end position="150"/>
    </location>
</feature>
<feature type="compositionally biased region" description="Low complexity" evidence="1">
    <location>
        <begin position="92"/>
        <end position="104"/>
    </location>
</feature>
<reference evidence="2" key="1">
    <citation type="journal article" date="2023" name="Mol. Phylogenet. Evol.">
        <title>Genome-scale phylogeny and comparative genomics of the fungal order Sordariales.</title>
        <authorList>
            <person name="Hensen N."/>
            <person name="Bonometti L."/>
            <person name="Westerberg I."/>
            <person name="Brannstrom I.O."/>
            <person name="Guillou S."/>
            <person name="Cros-Aarteil S."/>
            <person name="Calhoun S."/>
            <person name="Haridas S."/>
            <person name="Kuo A."/>
            <person name="Mondo S."/>
            <person name="Pangilinan J."/>
            <person name="Riley R."/>
            <person name="LaButti K."/>
            <person name="Andreopoulos B."/>
            <person name="Lipzen A."/>
            <person name="Chen C."/>
            <person name="Yan M."/>
            <person name="Daum C."/>
            <person name="Ng V."/>
            <person name="Clum A."/>
            <person name="Steindorff A."/>
            <person name="Ohm R.A."/>
            <person name="Martin F."/>
            <person name="Silar P."/>
            <person name="Natvig D.O."/>
            <person name="Lalanne C."/>
            <person name="Gautier V."/>
            <person name="Ament-Velasquez S.L."/>
            <person name="Kruys A."/>
            <person name="Hutchinson M.I."/>
            <person name="Powell A.J."/>
            <person name="Barry K."/>
            <person name="Miller A.N."/>
            <person name="Grigoriev I.V."/>
            <person name="Debuchy R."/>
            <person name="Gladieux P."/>
            <person name="Hiltunen Thoren M."/>
            <person name="Johannesson H."/>
        </authorList>
    </citation>
    <scope>NUCLEOTIDE SEQUENCE</scope>
    <source>
        <strain evidence="2">PSN309</strain>
    </source>
</reference>
<accession>A0AAN7AHK4</accession>
<reference evidence="2" key="2">
    <citation type="submission" date="2023-05" db="EMBL/GenBank/DDBJ databases">
        <authorList>
            <consortium name="Lawrence Berkeley National Laboratory"/>
            <person name="Steindorff A."/>
            <person name="Hensen N."/>
            <person name="Bonometti L."/>
            <person name="Westerberg I."/>
            <person name="Brannstrom I.O."/>
            <person name="Guillou S."/>
            <person name="Cros-Aarteil S."/>
            <person name="Calhoun S."/>
            <person name="Haridas S."/>
            <person name="Kuo A."/>
            <person name="Mondo S."/>
            <person name="Pangilinan J."/>
            <person name="Riley R."/>
            <person name="Labutti K."/>
            <person name="Andreopoulos B."/>
            <person name="Lipzen A."/>
            <person name="Chen C."/>
            <person name="Yanf M."/>
            <person name="Daum C."/>
            <person name="Ng V."/>
            <person name="Clum A."/>
            <person name="Ohm R."/>
            <person name="Martin F."/>
            <person name="Silar P."/>
            <person name="Natvig D."/>
            <person name="Lalanne C."/>
            <person name="Gautier V."/>
            <person name="Ament-Velasquez S.L."/>
            <person name="Kruys A."/>
            <person name="Hutchinson M.I."/>
            <person name="Powell A.J."/>
            <person name="Barry K."/>
            <person name="Miller A.N."/>
            <person name="Grigoriev I.V."/>
            <person name="Debuchy R."/>
            <person name="Gladieux P."/>
            <person name="Thoren M.H."/>
            <person name="Johannesson H."/>
        </authorList>
    </citation>
    <scope>NUCLEOTIDE SEQUENCE</scope>
    <source>
        <strain evidence="2">PSN309</strain>
    </source>
</reference>
<evidence type="ECO:0000313" key="3">
    <source>
        <dbReference type="Proteomes" id="UP001302126"/>
    </source>
</evidence>
<organism evidence="2 3">
    <name type="scientific">Podospora australis</name>
    <dbReference type="NCBI Taxonomy" id="1536484"/>
    <lineage>
        <taxon>Eukaryota</taxon>
        <taxon>Fungi</taxon>
        <taxon>Dikarya</taxon>
        <taxon>Ascomycota</taxon>
        <taxon>Pezizomycotina</taxon>
        <taxon>Sordariomycetes</taxon>
        <taxon>Sordariomycetidae</taxon>
        <taxon>Sordariales</taxon>
        <taxon>Podosporaceae</taxon>
        <taxon>Podospora</taxon>
    </lineage>
</organism>
<gene>
    <name evidence="2" type="ORF">QBC35DRAFT_475817</name>
</gene>
<comment type="caution">
    <text evidence="2">The sequence shown here is derived from an EMBL/GenBank/DDBJ whole genome shotgun (WGS) entry which is preliminary data.</text>
</comment>
<sequence>MLAVSQSSGQPNMFNHHIHSSEGGATSIKAAVAAGLGSSMFLFRGLSTLTPRIFTQASLPSPTRASFHSKSTATTPTSATSSNGTDMGSCMSSEGGNSRPNSRGSGKKSARSSSTERLMSQHQQHHQNQHSQTTSTPSSSSWTTKINNLSGGPKPQYRLDLQCSNCLASNKTCHIAPDLRVSGTTLAWQDPSFKGLGQYDQPHDWRLEVDLCGWSRTRDAAIEIIRAHTSGKSATTTSKGTKSKGGKAFRVDDLLQELEECGVRYQSSLGRMRLPGDDEDNGKDGAYKPRRERLEMMEQRQPQFRQAWSRQ</sequence>
<feature type="compositionally biased region" description="Low complexity" evidence="1">
    <location>
        <begin position="129"/>
        <end position="144"/>
    </location>
</feature>
<feature type="compositionally biased region" description="Polar residues" evidence="1">
    <location>
        <begin position="59"/>
        <end position="68"/>
    </location>
</feature>
<feature type="compositionally biased region" description="Low complexity" evidence="1">
    <location>
        <begin position="69"/>
        <end position="82"/>
    </location>
</feature>
<feature type="compositionally biased region" description="Basic and acidic residues" evidence="1">
    <location>
        <begin position="282"/>
        <end position="298"/>
    </location>
</feature>
<dbReference type="Proteomes" id="UP001302126">
    <property type="component" value="Unassembled WGS sequence"/>
</dbReference>
<feature type="region of interest" description="Disordered" evidence="1">
    <location>
        <begin position="269"/>
        <end position="311"/>
    </location>
</feature>
<evidence type="ECO:0000256" key="1">
    <source>
        <dbReference type="SAM" id="MobiDB-lite"/>
    </source>
</evidence>
<proteinExistence type="predicted"/>
<dbReference type="AlphaFoldDB" id="A0AAN7AHK4"/>
<name>A0AAN7AHK4_9PEZI</name>
<evidence type="ECO:0000313" key="2">
    <source>
        <dbReference type="EMBL" id="KAK4185995.1"/>
    </source>
</evidence>
<keyword evidence="3" id="KW-1185">Reference proteome</keyword>